<dbReference type="InterPro" id="IPR000667">
    <property type="entry name" value="Peptidase_S13"/>
</dbReference>
<dbReference type="GO" id="GO:0004185">
    <property type="term" value="F:serine-type carboxypeptidase activity"/>
    <property type="evidence" value="ECO:0007669"/>
    <property type="project" value="InterPro"/>
</dbReference>
<dbReference type="InterPro" id="IPR012338">
    <property type="entry name" value="Beta-lactam/transpept-like"/>
</dbReference>
<dbReference type="Pfam" id="PF02113">
    <property type="entry name" value="Peptidase_S13"/>
    <property type="match status" value="2"/>
</dbReference>
<dbReference type="PANTHER" id="PTHR30023">
    <property type="entry name" value="D-ALANYL-D-ALANINE CARBOXYPEPTIDASE"/>
    <property type="match status" value="1"/>
</dbReference>
<keyword evidence="3" id="KW-0645">Protease</keyword>
<accession>A0A8K2A8N2</accession>
<dbReference type="RefSeq" id="WP_161825591.1">
    <property type="nucleotide sequence ID" value="NZ_WVIC01000021.1"/>
</dbReference>
<proteinExistence type="inferred from homology"/>
<gene>
    <name evidence="3" type="ORF">GS597_11475</name>
</gene>
<comment type="caution">
    <text evidence="3">The sequence shown here is derived from an EMBL/GenBank/DDBJ whole genome shotgun (WGS) entry which is preliminary data.</text>
</comment>
<comment type="similarity">
    <text evidence="1">Belongs to the peptidase S13 family.</text>
</comment>
<dbReference type="AlphaFoldDB" id="A0A8K2A8N2"/>
<dbReference type="Proteomes" id="UP000607397">
    <property type="component" value="Unassembled WGS sequence"/>
</dbReference>
<name>A0A8K2A8N2_9CYAN</name>
<keyword evidence="3" id="KW-0121">Carboxypeptidase</keyword>
<keyword evidence="4" id="KW-1185">Reference proteome</keyword>
<evidence type="ECO:0000313" key="3">
    <source>
        <dbReference type="EMBL" id="NCJ07115.1"/>
    </source>
</evidence>
<dbReference type="EMBL" id="WVIC01000021">
    <property type="protein sequence ID" value="NCJ07115.1"/>
    <property type="molecule type" value="Genomic_DNA"/>
</dbReference>
<dbReference type="GO" id="GO:0000270">
    <property type="term" value="P:peptidoglycan metabolic process"/>
    <property type="evidence" value="ECO:0007669"/>
    <property type="project" value="TreeGrafter"/>
</dbReference>
<evidence type="ECO:0000256" key="2">
    <source>
        <dbReference type="ARBA" id="ARBA00022801"/>
    </source>
</evidence>
<dbReference type="Gene3D" id="3.50.80.20">
    <property type="entry name" value="D-Ala-D-Ala carboxypeptidase C, peptidase S13"/>
    <property type="match status" value="1"/>
</dbReference>
<dbReference type="Gene3D" id="3.40.710.10">
    <property type="entry name" value="DD-peptidase/beta-lactamase superfamily"/>
    <property type="match status" value="1"/>
</dbReference>
<dbReference type="GO" id="GO:0006508">
    <property type="term" value="P:proteolysis"/>
    <property type="evidence" value="ECO:0007669"/>
    <property type="project" value="InterPro"/>
</dbReference>
<evidence type="ECO:0000256" key="1">
    <source>
        <dbReference type="ARBA" id="ARBA00006096"/>
    </source>
</evidence>
<organism evidence="3 4">
    <name type="scientific">Petrachloros mirabilis ULC683</name>
    <dbReference type="NCBI Taxonomy" id="2781853"/>
    <lineage>
        <taxon>Bacteria</taxon>
        <taxon>Bacillati</taxon>
        <taxon>Cyanobacteriota</taxon>
        <taxon>Cyanophyceae</taxon>
        <taxon>Synechococcales</taxon>
        <taxon>Petrachlorosaceae</taxon>
        <taxon>Petrachloros</taxon>
        <taxon>Petrachloros mirabilis</taxon>
    </lineage>
</organism>
<keyword evidence="2" id="KW-0378">Hydrolase</keyword>
<reference evidence="3" key="1">
    <citation type="submission" date="2019-12" db="EMBL/GenBank/DDBJ databases">
        <title>High-Quality draft genome sequences of three cyanobacteria isolated from the limestone walls of the Old Cathedral of Coimbra.</title>
        <authorList>
            <person name="Tiago I."/>
            <person name="Soares F."/>
            <person name="Portugal A."/>
        </authorList>
    </citation>
    <scope>NUCLEOTIDE SEQUENCE [LARGE SCALE GENOMIC DNA]</scope>
    <source>
        <strain evidence="3">C</strain>
    </source>
</reference>
<dbReference type="SUPFAM" id="SSF56601">
    <property type="entry name" value="beta-lactamase/transpeptidase-like"/>
    <property type="match status" value="1"/>
</dbReference>
<evidence type="ECO:0000313" key="4">
    <source>
        <dbReference type="Proteomes" id="UP000607397"/>
    </source>
</evidence>
<sequence>MLEFLSLGLAPVWLHQMGVLKPMPSPPLGLSFPLGLRPVDPVASTLLAQFVQQYDRPGLTPDDQGLWVQTDRQLLGNHQGDLPLPAASLTKVATTLAALKTWKPHHRFVTQVYHTGTLREGELQGDLVLVSQGDPSWGWPGVIQMAQTLQQRGIRQIQGNLVIVGSFTWAGKADVQDLGAQVLAGFNVQTWPLEATMAYDKMSSTMPPPQLRVTGQIQTAVQVPENASWLMRQDSPPLHELLRHLNVESENILAEQLVAQMGGMAAMLTRLQEVVAVPVTEIQLQNGSGLGVDNRLSPRAVVGLFQALDRHLQHYDLALADVLPVAGQDLGTLEERQLPPGTIVKTGSLWNVSALAGGLPTLTHGWVWFAFINGGDNLSGFRRDQDALLQALQQQWGSVTMPPHSALTQPK</sequence>
<dbReference type="PANTHER" id="PTHR30023:SF0">
    <property type="entry name" value="PENICILLIN-SENSITIVE CARBOXYPEPTIDASE A"/>
    <property type="match status" value="1"/>
</dbReference>
<protein>
    <submittedName>
        <fullName evidence="3">D-alanyl-D-alanine carboxypeptidase</fullName>
    </submittedName>
</protein>
<dbReference type="PRINTS" id="PR00922">
    <property type="entry name" value="DADACBPTASE3"/>
</dbReference>